<evidence type="ECO:0000256" key="5">
    <source>
        <dbReference type="ARBA" id="ARBA00022729"/>
    </source>
</evidence>
<name>A0A023H2M6_9FUNG</name>
<comment type="cofactor">
    <cofactor evidence="1">
        <name>heme b</name>
        <dbReference type="ChEBI" id="CHEBI:60344"/>
    </cofactor>
</comment>
<keyword evidence="7" id="KW-0408">Iron</keyword>
<evidence type="ECO:0000256" key="6">
    <source>
        <dbReference type="ARBA" id="ARBA00023002"/>
    </source>
</evidence>
<reference evidence="9" key="1">
    <citation type="journal article" date="2014" name="PLoS ONE">
        <title>Widespread occurrence of expressed fungal secretory peroxidases in forest soils.</title>
        <authorList>
            <person name="Kellner H."/>
            <person name="Luis P."/>
            <person name="Pecyna M.J."/>
            <person name="Barbi F."/>
            <person name="Kapturska D."/>
            <person name="Kruger D."/>
            <person name="Zak D.R."/>
            <person name="Marmeisse R."/>
            <person name="Vandenbol M."/>
            <person name="Hofrichter M."/>
        </authorList>
    </citation>
    <scope>NUCLEOTIDE SEQUENCE</scope>
</reference>
<dbReference type="InterPro" id="IPR006314">
    <property type="entry name" value="Dyp_peroxidase"/>
</dbReference>
<feature type="non-terminal residue" evidence="9">
    <location>
        <position position="1"/>
    </location>
</feature>
<dbReference type="InterPro" id="IPR048328">
    <property type="entry name" value="Dyp_perox_C"/>
</dbReference>
<keyword evidence="6 9" id="KW-0560">Oxidoreductase</keyword>
<dbReference type="SUPFAM" id="SSF54909">
    <property type="entry name" value="Dimeric alpha+beta barrel"/>
    <property type="match status" value="1"/>
</dbReference>
<evidence type="ECO:0000256" key="1">
    <source>
        <dbReference type="ARBA" id="ARBA00001970"/>
    </source>
</evidence>
<keyword evidence="2 9" id="KW-0575">Peroxidase</keyword>
<dbReference type="GO" id="GO:0005829">
    <property type="term" value="C:cytosol"/>
    <property type="evidence" value="ECO:0007669"/>
    <property type="project" value="TreeGrafter"/>
</dbReference>
<accession>A0A023H2M6</accession>
<organism evidence="9">
    <name type="scientific">uncultured fungus</name>
    <dbReference type="NCBI Taxonomy" id="175245"/>
    <lineage>
        <taxon>Eukaryota</taxon>
        <taxon>Fungi</taxon>
        <taxon>environmental samples</taxon>
    </lineage>
</organism>
<protein>
    <submittedName>
        <fullName evidence="9">Dye-decolorizing peroxidase</fullName>
        <ecNumber evidence="9">1.11.1.19</ecNumber>
    </submittedName>
</protein>
<keyword evidence="3" id="KW-0349">Heme</keyword>
<evidence type="ECO:0000256" key="3">
    <source>
        <dbReference type="ARBA" id="ARBA00022617"/>
    </source>
</evidence>
<dbReference type="PANTHER" id="PTHR30521:SF4">
    <property type="entry name" value="DEFERROCHELATASE"/>
    <property type="match status" value="1"/>
</dbReference>
<evidence type="ECO:0000313" key="9">
    <source>
        <dbReference type="EMBL" id="AFY06738.1"/>
    </source>
</evidence>
<dbReference type="EMBL" id="JQ654399">
    <property type="protein sequence ID" value="AFY06738.1"/>
    <property type="molecule type" value="mRNA"/>
</dbReference>
<dbReference type="EC" id="1.11.1.19" evidence="9"/>
<keyword evidence="4" id="KW-0479">Metal-binding</keyword>
<dbReference type="AlphaFoldDB" id="A0A023H2M6"/>
<proteinExistence type="evidence at transcript level"/>
<feature type="domain" description="Dyp-type peroxidase C-terminal" evidence="8">
    <location>
        <begin position="23"/>
        <end position="80"/>
    </location>
</feature>
<dbReference type="Pfam" id="PF20628">
    <property type="entry name" value="Dyp_perox_C"/>
    <property type="match status" value="1"/>
</dbReference>
<feature type="non-terminal residue" evidence="9">
    <location>
        <position position="141"/>
    </location>
</feature>
<evidence type="ECO:0000259" key="8">
    <source>
        <dbReference type="Pfam" id="PF20628"/>
    </source>
</evidence>
<dbReference type="PANTHER" id="PTHR30521">
    <property type="entry name" value="DEFERROCHELATASE/PEROXIDASE"/>
    <property type="match status" value="1"/>
</dbReference>
<dbReference type="PROSITE" id="PS51404">
    <property type="entry name" value="DYP_PEROXIDASE"/>
    <property type="match status" value="1"/>
</dbReference>
<dbReference type="GO" id="GO:0020037">
    <property type="term" value="F:heme binding"/>
    <property type="evidence" value="ECO:0007669"/>
    <property type="project" value="InterPro"/>
</dbReference>
<evidence type="ECO:0000256" key="4">
    <source>
        <dbReference type="ARBA" id="ARBA00022723"/>
    </source>
</evidence>
<evidence type="ECO:0000256" key="7">
    <source>
        <dbReference type="ARBA" id="ARBA00023004"/>
    </source>
</evidence>
<dbReference type="GO" id="GO:0004601">
    <property type="term" value="F:peroxidase activity"/>
    <property type="evidence" value="ECO:0007669"/>
    <property type="project" value="UniProtKB-KW"/>
</dbReference>
<dbReference type="InterPro" id="IPR011008">
    <property type="entry name" value="Dimeric_a/b-barrel"/>
</dbReference>
<sequence length="141" mass="15365">CPFAAHIRKMYPRDGAKDPANNLSEEQIDSHRIIRRGIPFGREVTAVERLAGKTLEQRGLLFVSYQANLSMGFQFLQQFWANNVGFPGGHSGVSPGVGPIIGQNSNDDGREIEGFNATDQSAALQLGTKEFVGSSGGEYFF</sequence>
<keyword evidence="5" id="KW-0732">Signal</keyword>
<dbReference type="GO" id="GO:0046872">
    <property type="term" value="F:metal ion binding"/>
    <property type="evidence" value="ECO:0007669"/>
    <property type="project" value="UniProtKB-KW"/>
</dbReference>
<evidence type="ECO:0000256" key="2">
    <source>
        <dbReference type="ARBA" id="ARBA00022559"/>
    </source>
</evidence>